<evidence type="ECO:0000256" key="8">
    <source>
        <dbReference type="ARBA" id="ARBA00022741"/>
    </source>
</evidence>
<reference evidence="14 15" key="1">
    <citation type="journal article" date="2016" name="Nat. Commun.">
        <title>Thousands of microbial genomes shed light on interconnected biogeochemical processes in an aquifer system.</title>
        <authorList>
            <person name="Anantharaman K."/>
            <person name="Brown C.T."/>
            <person name="Hug L.A."/>
            <person name="Sharon I."/>
            <person name="Castelle C.J."/>
            <person name="Probst A.J."/>
            <person name="Thomas B.C."/>
            <person name="Singh A."/>
            <person name="Wilkins M.J."/>
            <person name="Karaoz U."/>
            <person name="Brodie E.L."/>
            <person name="Williams K.H."/>
            <person name="Hubbard S.S."/>
            <person name="Banfield J.F."/>
        </authorList>
    </citation>
    <scope>NUCLEOTIDE SEQUENCE [LARGE SCALE GENOMIC DNA]</scope>
</reference>
<gene>
    <name evidence="14" type="ORF">A3E29_03080</name>
</gene>
<dbReference type="InterPro" id="IPR050156">
    <property type="entry name" value="TC-AMP_synthase_SUA5"/>
</dbReference>
<organism evidence="14 15">
    <name type="scientific">Candidatus Doudnabacteria bacterium RIFCSPHIGHO2_12_FULL_48_16</name>
    <dbReference type="NCBI Taxonomy" id="1817838"/>
    <lineage>
        <taxon>Bacteria</taxon>
        <taxon>Candidatus Doudnaibacteriota</taxon>
    </lineage>
</organism>
<dbReference type="Gene3D" id="3.90.870.10">
    <property type="entry name" value="DHBP synthase"/>
    <property type="match status" value="1"/>
</dbReference>
<dbReference type="Proteomes" id="UP000177682">
    <property type="component" value="Unassembled WGS sequence"/>
</dbReference>
<dbReference type="GO" id="GO:0005524">
    <property type="term" value="F:ATP binding"/>
    <property type="evidence" value="ECO:0007669"/>
    <property type="project" value="UniProtKB-KW"/>
</dbReference>
<keyword evidence="5" id="KW-0808">Transferase</keyword>
<evidence type="ECO:0000256" key="1">
    <source>
        <dbReference type="ARBA" id="ARBA00004496"/>
    </source>
</evidence>
<feature type="region of interest" description="Disordered" evidence="12">
    <location>
        <begin position="162"/>
        <end position="188"/>
    </location>
</feature>
<dbReference type="EC" id="2.7.7.87" evidence="3"/>
<dbReference type="PANTHER" id="PTHR17490">
    <property type="entry name" value="SUA5"/>
    <property type="match status" value="1"/>
</dbReference>
<comment type="similarity">
    <text evidence="2">Belongs to the SUA5 family.</text>
</comment>
<sequence>MAYPTDTAYGLAVDATNARAVRKLYRLKGRNFHNPIHVIPPTKIWINKLVKLTPAAKRLIDQLMPGPLTLVLPLKASGASWQLLSAGTQTLGIRRPKHKLALDLAMGLGKPITTTSANLSGRPNVYSVSELKQQLPQHIYGHIYALDGGRLPRTKPSTVVSLVDPTPGPSPGQGRGVLSGKTSNHAKILRPGPISETQINKVLG</sequence>
<dbReference type="GO" id="GO:0005737">
    <property type="term" value="C:cytoplasm"/>
    <property type="evidence" value="ECO:0007669"/>
    <property type="project" value="UniProtKB-SubCell"/>
</dbReference>
<name>A0A1F5PJG3_9BACT</name>
<keyword evidence="9" id="KW-0067">ATP-binding</keyword>
<evidence type="ECO:0000256" key="12">
    <source>
        <dbReference type="SAM" id="MobiDB-lite"/>
    </source>
</evidence>
<feature type="domain" description="YrdC-like" evidence="13">
    <location>
        <begin position="1"/>
        <end position="194"/>
    </location>
</feature>
<evidence type="ECO:0000256" key="10">
    <source>
        <dbReference type="ARBA" id="ARBA00029774"/>
    </source>
</evidence>
<keyword evidence="4" id="KW-0963">Cytoplasm</keyword>
<proteinExistence type="inferred from homology"/>
<protein>
    <recommendedName>
        <fullName evidence="10">L-threonylcarbamoyladenylate synthase</fullName>
        <ecNumber evidence="3">2.7.7.87</ecNumber>
    </recommendedName>
    <alternativeName>
        <fullName evidence="10">L-threonylcarbamoyladenylate synthase</fullName>
    </alternativeName>
</protein>
<dbReference type="GO" id="GO:0061710">
    <property type="term" value="F:L-threonylcarbamoyladenylate synthase"/>
    <property type="evidence" value="ECO:0007669"/>
    <property type="project" value="UniProtKB-EC"/>
</dbReference>
<dbReference type="PROSITE" id="PS51163">
    <property type="entry name" value="YRDC"/>
    <property type="match status" value="1"/>
</dbReference>
<evidence type="ECO:0000313" key="15">
    <source>
        <dbReference type="Proteomes" id="UP000177682"/>
    </source>
</evidence>
<keyword evidence="6" id="KW-0819">tRNA processing</keyword>
<dbReference type="AlphaFoldDB" id="A0A1F5PJG3"/>
<keyword evidence="7" id="KW-0548">Nucleotidyltransferase</keyword>
<evidence type="ECO:0000256" key="6">
    <source>
        <dbReference type="ARBA" id="ARBA00022694"/>
    </source>
</evidence>
<dbReference type="GO" id="GO:0008033">
    <property type="term" value="P:tRNA processing"/>
    <property type="evidence" value="ECO:0007669"/>
    <property type="project" value="UniProtKB-KW"/>
</dbReference>
<evidence type="ECO:0000256" key="9">
    <source>
        <dbReference type="ARBA" id="ARBA00022840"/>
    </source>
</evidence>
<dbReference type="EMBL" id="MFEY01000007">
    <property type="protein sequence ID" value="OGE90066.1"/>
    <property type="molecule type" value="Genomic_DNA"/>
</dbReference>
<dbReference type="NCBIfam" id="TIGR00057">
    <property type="entry name" value="L-threonylcarbamoyladenylate synthase"/>
    <property type="match status" value="1"/>
</dbReference>
<dbReference type="InterPro" id="IPR017945">
    <property type="entry name" value="DHBP_synth_RibB-like_a/b_dom"/>
</dbReference>
<comment type="catalytic activity">
    <reaction evidence="11">
        <text>L-threonine + hydrogencarbonate + ATP = L-threonylcarbamoyladenylate + diphosphate + H2O</text>
        <dbReference type="Rhea" id="RHEA:36407"/>
        <dbReference type="ChEBI" id="CHEBI:15377"/>
        <dbReference type="ChEBI" id="CHEBI:17544"/>
        <dbReference type="ChEBI" id="CHEBI:30616"/>
        <dbReference type="ChEBI" id="CHEBI:33019"/>
        <dbReference type="ChEBI" id="CHEBI:57926"/>
        <dbReference type="ChEBI" id="CHEBI:73682"/>
        <dbReference type="EC" id="2.7.7.87"/>
    </reaction>
</comment>
<dbReference type="PANTHER" id="PTHR17490:SF16">
    <property type="entry name" value="THREONYLCARBAMOYL-AMP SYNTHASE"/>
    <property type="match status" value="1"/>
</dbReference>
<dbReference type="InterPro" id="IPR006070">
    <property type="entry name" value="Sua5-like_dom"/>
</dbReference>
<dbReference type="GO" id="GO:0000049">
    <property type="term" value="F:tRNA binding"/>
    <property type="evidence" value="ECO:0007669"/>
    <property type="project" value="TreeGrafter"/>
</dbReference>
<comment type="subcellular location">
    <subcellularLocation>
        <location evidence="1">Cytoplasm</location>
    </subcellularLocation>
</comment>
<dbReference type="GO" id="GO:0003725">
    <property type="term" value="F:double-stranded RNA binding"/>
    <property type="evidence" value="ECO:0007669"/>
    <property type="project" value="InterPro"/>
</dbReference>
<keyword evidence="8" id="KW-0547">Nucleotide-binding</keyword>
<dbReference type="SUPFAM" id="SSF55821">
    <property type="entry name" value="YrdC/RibB"/>
    <property type="match status" value="1"/>
</dbReference>
<dbReference type="GO" id="GO:0006450">
    <property type="term" value="P:regulation of translational fidelity"/>
    <property type="evidence" value="ECO:0007669"/>
    <property type="project" value="TreeGrafter"/>
</dbReference>
<evidence type="ECO:0000256" key="4">
    <source>
        <dbReference type="ARBA" id="ARBA00022490"/>
    </source>
</evidence>
<evidence type="ECO:0000256" key="3">
    <source>
        <dbReference type="ARBA" id="ARBA00012584"/>
    </source>
</evidence>
<evidence type="ECO:0000256" key="5">
    <source>
        <dbReference type="ARBA" id="ARBA00022679"/>
    </source>
</evidence>
<evidence type="ECO:0000256" key="7">
    <source>
        <dbReference type="ARBA" id="ARBA00022695"/>
    </source>
</evidence>
<accession>A0A1F5PJG3</accession>
<evidence type="ECO:0000313" key="14">
    <source>
        <dbReference type="EMBL" id="OGE90066.1"/>
    </source>
</evidence>
<comment type="caution">
    <text evidence="14">The sequence shown here is derived from an EMBL/GenBank/DDBJ whole genome shotgun (WGS) entry which is preliminary data.</text>
</comment>
<evidence type="ECO:0000259" key="13">
    <source>
        <dbReference type="PROSITE" id="PS51163"/>
    </source>
</evidence>
<dbReference type="Pfam" id="PF01300">
    <property type="entry name" value="Sua5_yciO_yrdC"/>
    <property type="match status" value="1"/>
</dbReference>
<evidence type="ECO:0000256" key="2">
    <source>
        <dbReference type="ARBA" id="ARBA00007663"/>
    </source>
</evidence>
<evidence type="ECO:0000256" key="11">
    <source>
        <dbReference type="ARBA" id="ARBA00048366"/>
    </source>
</evidence>